<feature type="compositionally biased region" description="Pro residues" evidence="1">
    <location>
        <begin position="24"/>
        <end position="37"/>
    </location>
</feature>
<dbReference type="EMBL" id="KV918811">
    <property type="protein sequence ID" value="OSX78530.1"/>
    <property type="molecule type" value="Genomic_DNA"/>
</dbReference>
<dbReference type="AlphaFoldDB" id="A0A1X6PCR3"/>
<gene>
    <name evidence="2" type="ORF">BU14_0107s0038</name>
</gene>
<dbReference type="Proteomes" id="UP000218209">
    <property type="component" value="Unassembled WGS sequence"/>
</dbReference>
<evidence type="ECO:0000313" key="2">
    <source>
        <dbReference type="EMBL" id="OSX78530.1"/>
    </source>
</evidence>
<feature type="region of interest" description="Disordered" evidence="1">
    <location>
        <begin position="23"/>
        <end position="70"/>
    </location>
</feature>
<reference evidence="2 3" key="1">
    <citation type="submission" date="2017-03" db="EMBL/GenBank/DDBJ databases">
        <title>WGS assembly of Porphyra umbilicalis.</title>
        <authorList>
            <person name="Brawley S.H."/>
            <person name="Blouin N.A."/>
            <person name="Ficko-Blean E."/>
            <person name="Wheeler G.L."/>
            <person name="Lohr M."/>
            <person name="Goodson H.V."/>
            <person name="Jenkins J.W."/>
            <person name="Blaby-Haas C.E."/>
            <person name="Helliwell K.E."/>
            <person name="Chan C."/>
            <person name="Marriage T."/>
            <person name="Bhattacharya D."/>
            <person name="Klein A.S."/>
            <person name="Badis Y."/>
            <person name="Brodie J."/>
            <person name="Cao Y."/>
            <person name="Collen J."/>
            <person name="Dittami S.M."/>
            <person name="Gachon C.M."/>
            <person name="Green B.R."/>
            <person name="Karpowicz S."/>
            <person name="Kim J.W."/>
            <person name="Kudahl U."/>
            <person name="Lin S."/>
            <person name="Michel G."/>
            <person name="Mittag M."/>
            <person name="Olson B.J."/>
            <person name="Pangilinan J."/>
            <person name="Peng Y."/>
            <person name="Qiu H."/>
            <person name="Shu S."/>
            <person name="Singer J.T."/>
            <person name="Smith A.G."/>
            <person name="Sprecher B.N."/>
            <person name="Wagner V."/>
            <person name="Wang W."/>
            <person name="Wang Z.-Y."/>
            <person name="Yan J."/>
            <person name="Yarish C."/>
            <person name="Zoeuner-Riek S."/>
            <person name="Zhuang Y."/>
            <person name="Zou Y."/>
            <person name="Lindquist E.A."/>
            <person name="Grimwood J."/>
            <person name="Barry K."/>
            <person name="Rokhsar D.S."/>
            <person name="Schmutz J."/>
            <person name="Stiller J.W."/>
            <person name="Grossman A.R."/>
            <person name="Prochnik S.E."/>
        </authorList>
    </citation>
    <scope>NUCLEOTIDE SEQUENCE [LARGE SCALE GENOMIC DNA]</scope>
    <source>
        <strain evidence="2">4086291</strain>
    </source>
</reference>
<keyword evidence="3" id="KW-1185">Reference proteome</keyword>
<feature type="compositionally biased region" description="Low complexity" evidence="1">
    <location>
        <begin position="56"/>
        <end position="65"/>
    </location>
</feature>
<protein>
    <submittedName>
        <fullName evidence="2">Uncharacterized protein</fullName>
    </submittedName>
</protein>
<evidence type="ECO:0000313" key="3">
    <source>
        <dbReference type="Proteomes" id="UP000218209"/>
    </source>
</evidence>
<feature type="compositionally biased region" description="Basic residues" evidence="1">
    <location>
        <begin position="44"/>
        <end position="55"/>
    </location>
</feature>
<evidence type="ECO:0000256" key="1">
    <source>
        <dbReference type="SAM" id="MobiDB-lite"/>
    </source>
</evidence>
<name>A0A1X6PCR3_PORUM</name>
<organism evidence="2 3">
    <name type="scientific">Porphyra umbilicalis</name>
    <name type="common">Purple laver</name>
    <name type="synonym">Red alga</name>
    <dbReference type="NCBI Taxonomy" id="2786"/>
    <lineage>
        <taxon>Eukaryota</taxon>
        <taxon>Rhodophyta</taxon>
        <taxon>Bangiophyceae</taxon>
        <taxon>Bangiales</taxon>
        <taxon>Bangiaceae</taxon>
        <taxon>Porphyra</taxon>
    </lineage>
</organism>
<sequence length="113" mass="12356">MAAAVPRARRGWSSAVVAARHTLPPRPVRPAAAPHPPSVASAQARRRRAPRRPRPRTTGSGQRRQASWARRVATCTKDVGVARWVSVVPQLWHVRKPPAPRGAPARCSAPSYR</sequence>
<proteinExistence type="predicted"/>
<accession>A0A1X6PCR3</accession>